<dbReference type="InterPro" id="IPR025870">
    <property type="entry name" value="Glyoxalase-like_dom"/>
</dbReference>
<evidence type="ECO:0000259" key="1">
    <source>
        <dbReference type="Pfam" id="PF13468"/>
    </source>
</evidence>
<dbReference type="InterPro" id="IPR029068">
    <property type="entry name" value="Glyas_Bleomycin-R_OHBP_Dase"/>
</dbReference>
<protein>
    <submittedName>
        <fullName evidence="2">VOC family protein</fullName>
    </submittedName>
</protein>
<dbReference type="Gene3D" id="3.10.180.10">
    <property type="entry name" value="2,3-Dihydroxybiphenyl 1,2-Dioxygenase, domain 1"/>
    <property type="match status" value="1"/>
</dbReference>
<organism evidence="2 3">
    <name type="scientific">Piscinibacter gummiphilus</name>
    <dbReference type="NCBI Taxonomy" id="946333"/>
    <lineage>
        <taxon>Bacteria</taxon>
        <taxon>Pseudomonadati</taxon>
        <taxon>Pseudomonadota</taxon>
        <taxon>Betaproteobacteria</taxon>
        <taxon>Burkholderiales</taxon>
        <taxon>Sphaerotilaceae</taxon>
        <taxon>Piscinibacter</taxon>
    </lineage>
</organism>
<dbReference type="SUPFAM" id="SSF54593">
    <property type="entry name" value="Glyoxalase/Bleomycin resistance protein/Dihydroxybiphenyl dioxygenase"/>
    <property type="match status" value="1"/>
</dbReference>
<evidence type="ECO:0000313" key="2">
    <source>
        <dbReference type="EMBL" id="WOB06614.1"/>
    </source>
</evidence>
<accession>A0ABZ0CVS3</accession>
<dbReference type="Pfam" id="PF13468">
    <property type="entry name" value="Glyoxalase_3"/>
    <property type="match status" value="1"/>
</dbReference>
<name>A0ABZ0CVS3_9BURK</name>
<feature type="domain" description="Glyoxalase-like" evidence="1">
    <location>
        <begin position="8"/>
        <end position="179"/>
    </location>
</feature>
<dbReference type="EMBL" id="CP136336">
    <property type="protein sequence ID" value="WOB06614.1"/>
    <property type="molecule type" value="Genomic_DNA"/>
</dbReference>
<dbReference type="Proteomes" id="UP001303946">
    <property type="component" value="Chromosome"/>
</dbReference>
<evidence type="ECO:0000313" key="3">
    <source>
        <dbReference type="Proteomes" id="UP001303946"/>
    </source>
</evidence>
<reference evidence="2 3" key="1">
    <citation type="submission" date="2023-10" db="EMBL/GenBank/DDBJ databases">
        <title>Bacteria for the degradation of biodegradable plastic PBAT(Polybutylene adipate terephthalate).</title>
        <authorList>
            <person name="Weon H.-Y."/>
            <person name="Yeon J."/>
        </authorList>
    </citation>
    <scope>NUCLEOTIDE SEQUENCE [LARGE SCALE GENOMIC DNA]</scope>
    <source>
        <strain evidence="2 3">SBD 7-3</strain>
    </source>
</reference>
<proteinExistence type="predicted"/>
<sequence length="254" mass="28015">MLRLRQICLVAPELAPAEALVRRIFGLEVCHRDEAVAKYGLVNALFVFGHQFLEIVAPTRDGTAAGRFLERSGGRGGYMAIFDTRDPERRQALVESLGVRIANTMSVPGFHGIQLHPRDARATMLEFDRSDGNEQLDGAYWPAGPHWREHQRLDRVAGIPWVDVETPDVNGLAVHWARIIDVPIGVDDDDATVLRFDLGGVRFRPGTPERLAAVHVEVQTPEAVLAAARGEGLAVEDGGFDFCGVRMLPRRAQP</sequence>
<gene>
    <name evidence="2" type="ORF">RXV79_16980</name>
</gene>
<dbReference type="RefSeq" id="WP_316699142.1">
    <property type="nucleotide sequence ID" value="NZ_CP136336.1"/>
</dbReference>
<keyword evidence="3" id="KW-1185">Reference proteome</keyword>